<feature type="transmembrane region" description="Helical" evidence="2">
    <location>
        <begin position="47"/>
        <end position="64"/>
    </location>
</feature>
<evidence type="ECO:0000256" key="2">
    <source>
        <dbReference type="SAM" id="Phobius"/>
    </source>
</evidence>
<gene>
    <name evidence="3" type="ORF">COCSUDRAFT_59445</name>
</gene>
<feature type="region of interest" description="Disordered" evidence="1">
    <location>
        <begin position="1"/>
        <end position="33"/>
    </location>
</feature>
<sequence length="502" mass="57924">MVSNHQTNAKLLTPGLQEGEPQGEGAKPQEVRPAELRPRAMVMLRSFKFKVAGCVLLALTSVLWSHHLYAAGWRGGNYGGGSAGKRGVLRSFRIRVKESIGDGRALYNEDKGACPLHYQRMTYEDVRDRGQVPYLLGGRRQPHCRTCSSKAPWANFCSWDYSKFSGFRGPVCPEWLQEQLLTWMIESAERGRPGFKEMLTMTPCDLFPLLRGRTLWLMGDSMMQEFMKAMMCFLVEFWDVDRQPQPPIQPHSEPYIDFEWPLQGWCIQLPQDARVCLLRANTADQMLDIVFPAFPKLGVKLEDVVLVNFAIDAHYHGNMTRFREHVWYNLRELPLMMWRDSSVQHFDTLSGDYVWPPRTNSCVPFRDVYLDDNNKLHSWDPALQTVVEGGWRNKLAYAGLVDLQMPIVHTWNVSLGMWNYHTNYREEPGDCTHMCHPSAYQFWIYALYETLKPLPPDARASAQRHLMRPGTARGRRGDAGRRLLSRQIWPSQCPREYRVHGG</sequence>
<feature type="compositionally biased region" description="Low complexity" evidence="1">
    <location>
        <begin position="14"/>
        <end position="25"/>
    </location>
</feature>
<proteinExistence type="predicted"/>
<dbReference type="EMBL" id="AGSI01000002">
    <property type="protein sequence ID" value="EIE26950.1"/>
    <property type="molecule type" value="Genomic_DNA"/>
</dbReference>
<keyword evidence="2" id="KW-1133">Transmembrane helix</keyword>
<dbReference type="AlphaFoldDB" id="I0Z8I1"/>
<keyword evidence="2" id="KW-0472">Membrane</keyword>
<organism evidence="3 4">
    <name type="scientific">Coccomyxa subellipsoidea (strain C-169)</name>
    <name type="common">Green microalga</name>
    <dbReference type="NCBI Taxonomy" id="574566"/>
    <lineage>
        <taxon>Eukaryota</taxon>
        <taxon>Viridiplantae</taxon>
        <taxon>Chlorophyta</taxon>
        <taxon>core chlorophytes</taxon>
        <taxon>Trebouxiophyceae</taxon>
        <taxon>Trebouxiophyceae incertae sedis</taxon>
        <taxon>Coccomyxaceae</taxon>
        <taxon>Coccomyxa</taxon>
        <taxon>Coccomyxa subellipsoidea</taxon>
    </lineage>
</organism>
<evidence type="ECO:0000313" key="4">
    <source>
        <dbReference type="Proteomes" id="UP000007264"/>
    </source>
</evidence>
<feature type="compositionally biased region" description="Polar residues" evidence="1">
    <location>
        <begin position="1"/>
        <end position="10"/>
    </location>
</feature>
<dbReference type="GeneID" id="17044959"/>
<dbReference type="KEGG" id="csl:COCSUDRAFT_59445"/>
<evidence type="ECO:0000313" key="3">
    <source>
        <dbReference type="EMBL" id="EIE26950.1"/>
    </source>
</evidence>
<dbReference type="OrthoDB" id="504123at2759"/>
<reference evidence="3 4" key="1">
    <citation type="journal article" date="2012" name="Genome Biol.">
        <title>The genome of the polar eukaryotic microalga coccomyxa subellipsoidea reveals traits of cold adaptation.</title>
        <authorList>
            <person name="Blanc G."/>
            <person name="Agarkova I."/>
            <person name="Grimwood J."/>
            <person name="Kuo A."/>
            <person name="Brueggeman A."/>
            <person name="Dunigan D."/>
            <person name="Gurnon J."/>
            <person name="Ladunga I."/>
            <person name="Lindquist E."/>
            <person name="Lucas S."/>
            <person name="Pangilinan J."/>
            <person name="Proschold T."/>
            <person name="Salamov A."/>
            <person name="Schmutz J."/>
            <person name="Weeks D."/>
            <person name="Yamada T."/>
            <person name="Claverie J.M."/>
            <person name="Grigoriev I."/>
            <person name="Van Etten J."/>
            <person name="Lomsadze A."/>
            <person name="Borodovsky M."/>
        </authorList>
    </citation>
    <scope>NUCLEOTIDE SEQUENCE [LARGE SCALE GENOMIC DNA]</scope>
    <source>
        <strain evidence="3 4">C-169</strain>
    </source>
</reference>
<name>I0Z8I1_COCSC</name>
<dbReference type="RefSeq" id="XP_005651494.1">
    <property type="nucleotide sequence ID" value="XM_005651437.1"/>
</dbReference>
<accession>I0Z8I1</accession>
<comment type="caution">
    <text evidence="3">The sequence shown here is derived from an EMBL/GenBank/DDBJ whole genome shotgun (WGS) entry which is preliminary data.</text>
</comment>
<evidence type="ECO:0000256" key="1">
    <source>
        <dbReference type="SAM" id="MobiDB-lite"/>
    </source>
</evidence>
<dbReference type="Proteomes" id="UP000007264">
    <property type="component" value="Unassembled WGS sequence"/>
</dbReference>
<keyword evidence="4" id="KW-1185">Reference proteome</keyword>
<protein>
    <submittedName>
        <fullName evidence="3">Uncharacterized protein</fullName>
    </submittedName>
</protein>
<keyword evidence="2" id="KW-0812">Transmembrane</keyword>